<keyword evidence="2" id="KW-1185">Reference proteome</keyword>
<proteinExistence type="predicted"/>
<name>A0A419WQ41_9EURY</name>
<dbReference type="EMBL" id="RAPO01000001">
    <property type="protein sequence ID" value="RKD97621.1"/>
    <property type="molecule type" value="Genomic_DNA"/>
</dbReference>
<accession>A0A419WQ41</accession>
<dbReference type="RefSeq" id="WP_170155503.1">
    <property type="nucleotide sequence ID" value="NZ_RAPO01000001.1"/>
</dbReference>
<comment type="caution">
    <text evidence="1">The sequence shown here is derived from an EMBL/GenBank/DDBJ whole genome shotgun (WGS) entry which is preliminary data.</text>
</comment>
<evidence type="ECO:0000313" key="1">
    <source>
        <dbReference type="EMBL" id="RKD97621.1"/>
    </source>
</evidence>
<evidence type="ECO:0000313" key="2">
    <source>
        <dbReference type="Proteomes" id="UP000283805"/>
    </source>
</evidence>
<gene>
    <name evidence="1" type="ORF">ATJ93_0611</name>
</gene>
<reference evidence="1 2" key="1">
    <citation type="submission" date="2018-09" db="EMBL/GenBank/DDBJ databases">
        <title>Genomic Encyclopedia of Archaeal and Bacterial Type Strains, Phase II (KMG-II): from individual species to whole genera.</title>
        <authorList>
            <person name="Goeker M."/>
        </authorList>
    </citation>
    <scope>NUCLEOTIDE SEQUENCE [LARGE SCALE GENOMIC DNA]</scope>
    <source>
        <strain evidence="1 2">DSM 13151</strain>
    </source>
</reference>
<sequence>MSQSKSSTKTVVVCQSCESVFVSEVKPDGTIRPIGVSADCTCGDGDFRRISGTADLE</sequence>
<protein>
    <submittedName>
        <fullName evidence="1">Uncharacterized protein</fullName>
    </submittedName>
</protein>
<dbReference type="OrthoDB" id="198044at2157"/>
<dbReference type="AlphaFoldDB" id="A0A419WQ41"/>
<dbReference type="Proteomes" id="UP000283805">
    <property type="component" value="Unassembled WGS sequence"/>
</dbReference>
<organism evidence="1 2">
    <name type="scientific">Halopiger aswanensis</name>
    <dbReference type="NCBI Taxonomy" id="148449"/>
    <lineage>
        <taxon>Archaea</taxon>
        <taxon>Methanobacteriati</taxon>
        <taxon>Methanobacteriota</taxon>
        <taxon>Stenosarchaea group</taxon>
        <taxon>Halobacteria</taxon>
        <taxon>Halobacteriales</taxon>
        <taxon>Natrialbaceae</taxon>
        <taxon>Halopiger</taxon>
    </lineage>
</organism>